<protein>
    <submittedName>
        <fullName evidence="2">DUF1573 domain-containing protein</fullName>
    </submittedName>
</protein>
<dbReference type="EMBL" id="BAAAFG010000002">
    <property type="protein sequence ID" value="GAA0871199.1"/>
    <property type="molecule type" value="Genomic_DNA"/>
</dbReference>
<reference evidence="3" key="1">
    <citation type="journal article" date="2019" name="Int. J. Syst. Evol. Microbiol.">
        <title>The Global Catalogue of Microorganisms (GCM) 10K type strain sequencing project: providing services to taxonomists for standard genome sequencing and annotation.</title>
        <authorList>
            <consortium name="The Broad Institute Genomics Platform"/>
            <consortium name="The Broad Institute Genome Sequencing Center for Infectious Disease"/>
            <person name="Wu L."/>
            <person name="Ma J."/>
        </authorList>
    </citation>
    <scope>NUCLEOTIDE SEQUENCE [LARGE SCALE GENOMIC DNA]</scope>
    <source>
        <strain evidence="3">JCM 16082</strain>
    </source>
</reference>
<dbReference type="InterPro" id="IPR011467">
    <property type="entry name" value="DUF1573"/>
</dbReference>
<gene>
    <name evidence="2" type="ORF">GCM10009117_03450</name>
</gene>
<dbReference type="Proteomes" id="UP001500507">
    <property type="component" value="Unassembled WGS sequence"/>
</dbReference>
<dbReference type="PROSITE" id="PS51257">
    <property type="entry name" value="PROKAR_LIPOPROTEIN"/>
    <property type="match status" value="1"/>
</dbReference>
<accession>A0ABP3XS71</accession>
<dbReference type="RefSeq" id="WP_343763020.1">
    <property type="nucleotide sequence ID" value="NZ_BAAAFG010000002.1"/>
</dbReference>
<dbReference type="Pfam" id="PF07610">
    <property type="entry name" value="DUF1573"/>
    <property type="match status" value="1"/>
</dbReference>
<feature type="signal peptide" evidence="1">
    <location>
        <begin position="1"/>
        <end position="23"/>
    </location>
</feature>
<name>A0ABP3XS71_9FLAO</name>
<dbReference type="PANTHER" id="PTHR37833">
    <property type="entry name" value="LIPOPROTEIN-RELATED"/>
    <property type="match status" value="1"/>
</dbReference>
<dbReference type="InterPro" id="IPR013783">
    <property type="entry name" value="Ig-like_fold"/>
</dbReference>
<proteinExistence type="predicted"/>
<keyword evidence="1" id="KW-0732">Signal</keyword>
<sequence>MKKGFLALLAVVTIGFTACKENAAEKVKAENVEVAAERDAQKGNFPEVTFEETEFDFGNIQKNEVVEHTFKFTNTGNAPLIITNARSSCGCTVPVIEKNKPIAPGATSEMVVKYNGSGKNQIVKTVTITANTEKGRETVKIKAFVEVPEGEAVTPAITSKAATK</sequence>
<comment type="caution">
    <text evidence="2">The sequence shown here is derived from an EMBL/GenBank/DDBJ whole genome shotgun (WGS) entry which is preliminary data.</text>
</comment>
<evidence type="ECO:0000256" key="1">
    <source>
        <dbReference type="SAM" id="SignalP"/>
    </source>
</evidence>
<dbReference type="Gene3D" id="2.60.40.10">
    <property type="entry name" value="Immunoglobulins"/>
    <property type="match status" value="1"/>
</dbReference>
<evidence type="ECO:0000313" key="3">
    <source>
        <dbReference type="Proteomes" id="UP001500507"/>
    </source>
</evidence>
<organism evidence="2 3">
    <name type="scientific">Gangjinia marincola</name>
    <dbReference type="NCBI Taxonomy" id="578463"/>
    <lineage>
        <taxon>Bacteria</taxon>
        <taxon>Pseudomonadati</taxon>
        <taxon>Bacteroidota</taxon>
        <taxon>Flavobacteriia</taxon>
        <taxon>Flavobacteriales</taxon>
        <taxon>Flavobacteriaceae</taxon>
        <taxon>Gangjinia</taxon>
    </lineage>
</organism>
<evidence type="ECO:0000313" key="2">
    <source>
        <dbReference type="EMBL" id="GAA0871199.1"/>
    </source>
</evidence>
<keyword evidence="3" id="KW-1185">Reference proteome</keyword>
<dbReference type="PANTHER" id="PTHR37833:SF1">
    <property type="entry name" value="SIGNAL PEPTIDE PROTEIN"/>
    <property type="match status" value="1"/>
</dbReference>
<feature type="chain" id="PRO_5045706594" evidence="1">
    <location>
        <begin position="24"/>
        <end position="164"/>
    </location>
</feature>